<dbReference type="EMBL" id="LEKT01000051">
    <property type="protein sequence ID" value="KMO85659.1"/>
    <property type="molecule type" value="Genomic_DNA"/>
</dbReference>
<gene>
    <name evidence="7" type="ORF">AB840_12305</name>
</gene>
<sequence length="204" mass="23257">MTEKEKMTQGKLYIPQDTALIRDYKRAKELTHYINTSTGEQEEERRRWYQELFGRLGSHAWIAPPLYCDYGFNIFAGDYLMVNYYCIFLDVCPIYMGNHIYIGPHVGLYTALHPIDASVRNQGLEYGKPISIGDSVWIGGHAVVNPGVTIGSRVVIGSGSVVTHDIPDDVIAVGNPCRVLRSITDEDRRYWETAAYEYWDSRKP</sequence>
<dbReference type="FunCoup" id="A0A0J6WT32">
    <property type="interactions" value="107"/>
</dbReference>
<keyword evidence="3" id="KW-0677">Repeat</keyword>
<dbReference type="STRING" id="39029.BSR42_09345"/>
<dbReference type="FunFam" id="2.160.10.10:FF:000008">
    <property type="entry name" value="Maltose O-acetyltransferase"/>
    <property type="match status" value="1"/>
</dbReference>
<dbReference type="Gene3D" id="2.160.10.10">
    <property type="entry name" value="Hexapeptide repeat proteins"/>
    <property type="match status" value="1"/>
</dbReference>
<keyword evidence="8" id="KW-1185">Reference proteome</keyword>
<dbReference type="InterPro" id="IPR001451">
    <property type="entry name" value="Hexapep"/>
</dbReference>
<keyword evidence="2 5" id="KW-0808">Transferase</keyword>
<dbReference type="PATRIC" id="fig|1122219.3.peg.2531"/>
<dbReference type="PROSITE" id="PS00101">
    <property type="entry name" value="HEXAPEP_TRANSFERASES"/>
    <property type="match status" value="1"/>
</dbReference>
<dbReference type="EC" id="2.3.1.-" evidence="5"/>
<protein>
    <recommendedName>
        <fullName evidence="5">Acetyltransferase</fullName>
        <ecNumber evidence="5">2.3.1.-</ecNumber>
    </recommendedName>
</protein>
<name>A0A0J6WT32_9FIRM</name>
<dbReference type="Proteomes" id="UP000036503">
    <property type="component" value="Unassembled WGS sequence"/>
</dbReference>
<evidence type="ECO:0000259" key="6">
    <source>
        <dbReference type="SMART" id="SM01266"/>
    </source>
</evidence>
<keyword evidence="4 5" id="KW-0012">Acyltransferase</keyword>
<evidence type="ECO:0000256" key="1">
    <source>
        <dbReference type="ARBA" id="ARBA00007274"/>
    </source>
</evidence>
<feature type="domain" description="Maltose/galactoside acetyltransferase" evidence="6">
    <location>
        <begin position="4"/>
        <end position="58"/>
    </location>
</feature>
<dbReference type="RefSeq" id="WP_048515142.1">
    <property type="nucleotide sequence ID" value="NZ_FUXD01000044.1"/>
</dbReference>
<dbReference type="PANTHER" id="PTHR43017">
    <property type="entry name" value="GALACTOSIDE O-ACETYLTRANSFERASE"/>
    <property type="match status" value="1"/>
</dbReference>
<evidence type="ECO:0000256" key="2">
    <source>
        <dbReference type="ARBA" id="ARBA00022679"/>
    </source>
</evidence>
<dbReference type="InParanoid" id="A0A0J6WT32"/>
<dbReference type="AlphaFoldDB" id="A0A0J6WT32"/>
<dbReference type="Pfam" id="PF12464">
    <property type="entry name" value="Mac"/>
    <property type="match status" value="1"/>
</dbReference>
<dbReference type="PANTHER" id="PTHR43017:SF1">
    <property type="entry name" value="ACETYLTRANSFERASE YJL218W-RELATED"/>
    <property type="match status" value="1"/>
</dbReference>
<dbReference type="SUPFAM" id="SSF51161">
    <property type="entry name" value="Trimeric LpxA-like enzymes"/>
    <property type="match status" value="1"/>
</dbReference>
<dbReference type="InterPro" id="IPR039369">
    <property type="entry name" value="LacA-like"/>
</dbReference>
<reference evidence="7 8" key="1">
    <citation type="submission" date="2015-06" db="EMBL/GenBank/DDBJ databases">
        <title>Draft genome sequence of beer spoilage bacterium Megasphaera cerevisiae type strain 20462.</title>
        <authorList>
            <person name="Kutumbaka K."/>
            <person name="Pasmowitz J."/>
            <person name="Mategko J."/>
            <person name="Reyes D."/>
            <person name="Friedrich A."/>
            <person name="Han S."/>
            <person name="Martens-Habbena W."/>
            <person name="Neal-McKinney J."/>
            <person name="Janagama H.K."/>
            <person name="Nadala C."/>
            <person name="Samadpour M."/>
        </authorList>
    </citation>
    <scope>NUCLEOTIDE SEQUENCE [LARGE SCALE GENOMIC DNA]</scope>
    <source>
        <strain evidence="7 8">DSM 20462</strain>
    </source>
</reference>
<evidence type="ECO:0000313" key="7">
    <source>
        <dbReference type="EMBL" id="KMO85659.1"/>
    </source>
</evidence>
<dbReference type="InterPro" id="IPR024688">
    <property type="entry name" value="Mac_dom"/>
</dbReference>
<dbReference type="OrthoDB" id="9801697at2"/>
<dbReference type="InterPro" id="IPR011004">
    <property type="entry name" value="Trimer_LpxA-like_sf"/>
</dbReference>
<dbReference type="CDD" id="cd03357">
    <property type="entry name" value="LbH_MAT_GAT"/>
    <property type="match status" value="1"/>
</dbReference>
<dbReference type="Pfam" id="PF00132">
    <property type="entry name" value="Hexapep"/>
    <property type="match status" value="1"/>
</dbReference>
<dbReference type="GO" id="GO:0008870">
    <property type="term" value="F:galactoside O-acetyltransferase activity"/>
    <property type="evidence" value="ECO:0007669"/>
    <property type="project" value="TreeGrafter"/>
</dbReference>
<organism evidence="7 8">
    <name type="scientific">Megasphaera cerevisiae DSM 20462</name>
    <dbReference type="NCBI Taxonomy" id="1122219"/>
    <lineage>
        <taxon>Bacteria</taxon>
        <taxon>Bacillati</taxon>
        <taxon>Bacillota</taxon>
        <taxon>Negativicutes</taxon>
        <taxon>Veillonellales</taxon>
        <taxon>Veillonellaceae</taxon>
        <taxon>Megasphaera</taxon>
    </lineage>
</organism>
<evidence type="ECO:0000313" key="8">
    <source>
        <dbReference type="Proteomes" id="UP000036503"/>
    </source>
</evidence>
<comment type="similarity">
    <text evidence="1 5">Belongs to the transferase hexapeptide repeat family.</text>
</comment>
<evidence type="ECO:0000256" key="4">
    <source>
        <dbReference type="ARBA" id="ARBA00023315"/>
    </source>
</evidence>
<evidence type="ECO:0000256" key="5">
    <source>
        <dbReference type="RuleBase" id="RU367021"/>
    </source>
</evidence>
<evidence type="ECO:0000256" key="3">
    <source>
        <dbReference type="ARBA" id="ARBA00022737"/>
    </source>
</evidence>
<dbReference type="InterPro" id="IPR018357">
    <property type="entry name" value="Hexapep_transf_CS"/>
</dbReference>
<proteinExistence type="inferred from homology"/>
<accession>A0A0J6WT32</accession>
<dbReference type="SMART" id="SM01266">
    <property type="entry name" value="Mac"/>
    <property type="match status" value="1"/>
</dbReference>
<comment type="caution">
    <text evidence="7">The sequence shown here is derived from an EMBL/GenBank/DDBJ whole genome shotgun (WGS) entry which is preliminary data.</text>
</comment>